<feature type="binding site" evidence="14">
    <location>
        <position position="868"/>
    </location>
    <ligand>
        <name>ATP</name>
        <dbReference type="ChEBI" id="CHEBI:30616"/>
    </ligand>
</feature>
<dbReference type="InterPro" id="IPR018303">
    <property type="entry name" value="ATPase_P-typ_P_site"/>
</dbReference>
<accession>A0AAN9L9I3</accession>
<evidence type="ECO:0000256" key="15">
    <source>
        <dbReference type="PIRSR" id="PIRSR606539-3"/>
    </source>
</evidence>
<dbReference type="EC" id="7.6.2.1" evidence="16"/>
<feature type="binding site" evidence="14">
    <location>
        <position position="839"/>
    </location>
    <ligand>
        <name>ATP</name>
        <dbReference type="ChEBI" id="CHEBI:30616"/>
    </ligand>
</feature>
<comment type="function">
    <text evidence="12">Involved in transport of phospholipids.</text>
</comment>
<feature type="transmembrane region" description="Helical" evidence="16">
    <location>
        <begin position="1069"/>
        <end position="1092"/>
    </location>
</feature>
<feature type="binding site" evidence="14">
    <location>
        <position position="615"/>
    </location>
    <ligand>
        <name>ATP</name>
        <dbReference type="ChEBI" id="CHEBI:30616"/>
    </ligand>
</feature>
<dbReference type="InterPro" id="IPR023299">
    <property type="entry name" value="ATPase_P-typ_cyto_dom_N"/>
</dbReference>
<keyword evidence="3 16" id="KW-0812">Transmembrane</keyword>
<comment type="cofactor">
    <cofactor evidence="15">
        <name>Mg(2+)</name>
        <dbReference type="ChEBI" id="CHEBI:18420"/>
    </cofactor>
</comment>
<dbReference type="PROSITE" id="PS00154">
    <property type="entry name" value="ATPASE_E1_E2"/>
    <property type="match status" value="1"/>
</dbReference>
<evidence type="ECO:0000256" key="13">
    <source>
        <dbReference type="PIRSR" id="PIRSR606539-1"/>
    </source>
</evidence>
<dbReference type="InterPro" id="IPR032630">
    <property type="entry name" value="P_typ_ATPase_c"/>
</dbReference>
<proteinExistence type="inferred from homology"/>
<organism evidence="19 20">
    <name type="scientific">Canavalia gladiata</name>
    <name type="common">Sword bean</name>
    <name type="synonym">Dolichos gladiatus</name>
    <dbReference type="NCBI Taxonomy" id="3824"/>
    <lineage>
        <taxon>Eukaryota</taxon>
        <taxon>Viridiplantae</taxon>
        <taxon>Streptophyta</taxon>
        <taxon>Embryophyta</taxon>
        <taxon>Tracheophyta</taxon>
        <taxon>Spermatophyta</taxon>
        <taxon>Magnoliopsida</taxon>
        <taxon>eudicotyledons</taxon>
        <taxon>Gunneridae</taxon>
        <taxon>Pentapetalae</taxon>
        <taxon>rosids</taxon>
        <taxon>fabids</taxon>
        <taxon>Fabales</taxon>
        <taxon>Fabaceae</taxon>
        <taxon>Papilionoideae</taxon>
        <taxon>50 kb inversion clade</taxon>
        <taxon>NPAAA clade</taxon>
        <taxon>indigoferoid/millettioid clade</taxon>
        <taxon>Phaseoleae</taxon>
        <taxon>Canavalia</taxon>
    </lineage>
</organism>
<evidence type="ECO:0000256" key="3">
    <source>
        <dbReference type="ARBA" id="ARBA00022692"/>
    </source>
</evidence>
<feature type="binding site" evidence="14">
    <location>
        <position position="869"/>
    </location>
    <ligand>
        <name>ATP</name>
        <dbReference type="ChEBI" id="CHEBI:30616"/>
    </ligand>
</feature>
<feature type="binding site" evidence="14">
    <location>
        <position position="732"/>
    </location>
    <ligand>
        <name>ATP</name>
        <dbReference type="ChEBI" id="CHEBI:30616"/>
    </ligand>
</feature>
<comment type="similarity">
    <text evidence="2 16">Belongs to the cation transport ATPase (P-type) (TC 3.A.3) family. Type IV subfamily.</text>
</comment>
<dbReference type="GO" id="GO:0016887">
    <property type="term" value="F:ATP hydrolysis activity"/>
    <property type="evidence" value="ECO:0007669"/>
    <property type="project" value="InterPro"/>
</dbReference>
<dbReference type="SUPFAM" id="SSF81653">
    <property type="entry name" value="Calcium ATPase, transduction domain A"/>
    <property type="match status" value="1"/>
</dbReference>
<sequence length="1212" mass="137268">MAGGRRRRHHFSKIHAFSCGKASMMKDEHSLIGGPGFSRKVYCNDPEHAMASLLNYGDNYVRTTKYTLATFLPKSLFEQFRRVANFYFLVCAVLSFFPVSPYSAISNVVPLVVVVAATMAKEFIEDFRRKQQDIEMNNRKVKVHRGDGVFNHSKWRDLKVGDIVKVEKDEFFPADLILLSSNYDEAICYVETMNLDGETNLKLKQALEGTSKLLEDSSFQNFKAIIKCEDPNANLYTFVGSLELEGQQYPLAPQQLLLRDSKLRNTDFVYGVVIFTGHDTKVMQNSTDPPSKRSKVEKRMDKIIYCLFFVLILISFIGSILFGIATKDDLENGRMKRWYLRPDDTKIYYDPNNASVAAILHFLTALMLYSFLIPISLYVSIEIVKILQSIFINQDGHMYYEETDKPARARTSNLNEELGQVDTILSDKTGTLTCNSMEFIKCSIAGVAYGRGVTEVERALSRRHEPHFGQELGGKNNIAEIGRPKSSIKGFNFMDERIMNGNWVKEPNANVIRNFLRLLAVCHTAIPEVDEQTGKVSYEAESPDEAAFVVAARELGFEFYERTQTTISIHEFDPASGTKIRRSYKLLNVLEFTSARKRMSVIVRDEEGKLLLLSKGADSVMFERIAKNGREFEEQTKQDISEYADSGLRTLILAYRELNEEEYNQFNKELTDAKNLVSADQEQIVEEIAQNIEKDLILLGATAVEDKLQDGVPECIDKLAQAGIKLWVLTGDKMETAINIGFACSLLRPGMKQIIINIDTPENKSLEKMEDKSAAEAAIKSSVVRQLKEAKALLPISAENLEPLALIIDGKSLTYALEDDVKDLFLELAIGCASVICCRSSPKQKALVTRLVKVRTGSTTLAIGDGANDVGMLQEADIGIGISGVEGMQAVMSSDIAIAQFRFLERLLLVHGHWCYRRISSMICYFFYKNIAFGFTLFFFEIYASFSGQAAYNDWFMSLYNVFFTSLPVIALGVFDQDVSAKLCLKFPLLYQEGVQNVLFSWKRIIGWALNGVMSAAIIFFFCIRAMEHQAFRKGGEVVGLEILGATMYTCVVWVVNCQMALSINYFTYIQHIFIWGSILFWYIFLLIYGAIDPTLSTTAYKVFIEALAPAPSYWFITMLVLIASLLPYFAYASIQMRFFPMYHQMIQWIRKDGQTKDPEYCNVVRQRSIRHTTVGFTARLEASKRFESSKRFEASRRSEASVHLEGRSESQ</sequence>
<feature type="binding site" evidence="15">
    <location>
        <position position="865"/>
    </location>
    <ligand>
        <name>Mg(2+)</name>
        <dbReference type="ChEBI" id="CHEBI:18420"/>
    </ligand>
</feature>
<feature type="transmembrane region" description="Helical" evidence="16">
    <location>
        <begin position="83"/>
        <end position="99"/>
    </location>
</feature>
<dbReference type="GO" id="GO:0140326">
    <property type="term" value="F:ATPase-coupled intramembrane lipid transporter activity"/>
    <property type="evidence" value="ECO:0007669"/>
    <property type="project" value="UniProtKB-EC"/>
</dbReference>
<dbReference type="GO" id="GO:0005886">
    <property type="term" value="C:plasma membrane"/>
    <property type="evidence" value="ECO:0007669"/>
    <property type="project" value="TreeGrafter"/>
</dbReference>
<feature type="binding site" evidence="15">
    <location>
        <position position="427"/>
    </location>
    <ligand>
        <name>Mg(2+)</name>
        <dbReference type="ChEBI" id="CHEBI:18420"/>
    </ligand>
</feature>
<feature type="binding site" evidence="14">
    <location>
        <position position="428"/>
    </location>
    <ligand>
        <name>ATP</name>
        <dbReference type="ChEBI" id="CHEBI:30616"/>
    </ligand>
</feature>
<feature type="binding site" evidence="15">
    <location>
        <position position="869"/>
    </location>
    <ligand>
        <name>Mg(2+)</name>
        <dbReference type="ChEBI" id="CHEBI:18420"/>
    </ligand>
</feature>
<dbReference type="Proteomes" id="UP001367508">
    <property type="component" value="Unassembled WGS sequence"/>
</dbReference>
<feature type="transmembrane region" description="Helical" evidence="16">
    <location>
        <begin position="105"/>
        <end position="124"/>
    </location>
</feature>
<dbReference type="PRINTS" id="PR00119">
    <property type="entry name" value="CATATPASE"/>
</dbReference>
<feature type="binding site" evidence="14">
    <location>
        <position position="649"/>
    </location>
    <ligand>
        <name>ATP</name>
        <dbReference type="ChEBI" id="CHEBI:30616"/>
    </ligand>
</feature>
<dbReference type="SUPFAM" id="SSF81660">
    <property type="entry name" value="Metal cation-transporting ATPase, ATP-binding domain N"/>
    <property type="match status" value="1"/>
</dbReference>
<dbReference type="InterPro" id="IPR006539">
    <property type="entry name" value="P-type_ATPase_IV"/>
</dbReference>
<evidence type="ECO:0000259" key="17">
    <source>
        <dbReference type="Pfam" id="PF16209"/>
    </source>
</evidence>
<evidence type="ECO:0000256" key="9">
    <source>
        <dbReference type="ARBA" id="ARBA00022989"/>
    </source>
</evidence>
<dbReference type="GO" id="GO:0045332">
    <property type="term" value="P:phospholipid translocation"/>
    <property type="evidence" value="ECO:0007669"/>
    <property type="project" value="TreeGrafter"/>
</dbReference>
<dbReference type="FunFam" id="3.40.50.1000:FF:000014">
    <property type="entry name" value="Phospholipid-transporting ATPase"/>
    <property type="match status" value="1"/>
</dbReference>
<comment type="subcellular location">
    <subcellularLocation>
        <location evidence="1 16">Membrane</location>
        <topology evidence="1 16">Multi-pass membrane protein</topology>
    </subcellularLocation>
</comment>
<evidence type="ECO:0000256" key="1">
    <source>
        <dbReference type="ARBA" id="ARBA00004141"/>
    </source>
</evidence>
<keyword evidence="5 14" id="KW-0547">Nucleotide-binding</keyword>
<comment type="catalytic activity">
    <reaction evidence="11 16">
        <text>ATP + H2O + phospholipidSide 1 = ADP + phosphate + phospholipidSide 2.</text>
        <dbReference type="EC" id="7.6.2.1"/>
    </reaction>
</comment>
<evidence type="ECO:0000256" key="8">
    <source>
        <dbReference type="ARBA" id="ARBA00022967"/>
    </source>
</evidence>
<dbReference type="InterPro" id="IPR001757">
    <property type="entry name" value="P_typ_ATPase"/>
</dbReference>
<dbReference type="Pfam" id="PF13246">
    <property type="entry name" value="Cation_ATPase"/>
    <property type="match status" value="1"/>
</dbReference>
<dbReference type="InterPro" id="IPR044492">
    <property type="entry name" value="P_typ_ATPase_HD_dom"/>
</dbReference>
<feature type="transmembrane region" description="Helical" evidence="16">
    <location>
        <begin position="1112"/>
        <end position="1132"/>
    </location>
</feature>
<dbReference type="GO" id="GO:1901703">
    <property type="term" value="P:protein localization involved in auxin polar transport"/>
    <property type="evidence" value="ECO:0007669"/>
    <property type="project" value="UniProtKB-ARBA"/>
</dbReference>
<dbReference type="InterPro" id="IPR008250">
    <property type="entry name" value="ATPase_P-typ_transduc_dom_A_sf"/>
</dbReference>
<name>A0AAN9L9I3_CANGL</name>
<dbReference type="SFLD" id="SFLDG00002">
    <property type="entry name" value="C1.7:_P-type_atpase_like"/>
    <property type="match status" value="1"/>
</dbReference>
<dbReference type="Gene3D" id="3.40.50.1000">
    <property type="entry name" value="HAD superfamily/HAD-like"/>
    <property type="match status" value="1"/>
</dbReference>
<evidence type="ECO:0000256" key="2">
    <source>
        <dbReference type="ARBA" id="ARBA00008109"/>
    </source>
</evidence>
<dbReference type="GO" id="GO:0000287">
    <property type="term" value="F:magnesium ion binding"/>
    <property type="evidence" value="ECO:0007669"/>
    <property type="project" value="UniProtKB-UniRule"/>
</dbReference>
<evidence type="ECO:0000256" key="4">
    <source>
        <dbReference type="ARBA" id="ARBA00022723"/>
    </source>
</evidence>
<dbReference type="GO" id="GO:0005524">
    <property type="term" value="F:ATP binding"/>
    <property type="evidence" value="ECO:0007669"/>
    <property type="project" value="UniProtKB-UniRule"/>
</dbReference>
<evidence type="ECO:0000256" key="7">
    <source>
        <dbReference type="ARBA" id="ARBA00022842"/>
    </source>
</evidence>
<feature type="transmembrane region" description="Helical" evidence="16">
    <location>
        <begin position="358"/>
        <end position="379"/>
    </location>
</feature>
<keyword evidence="20" id="KW-1185">Reference proteome</keyword>
<evidence type="ECO:0000256" key="10">
    <source>
        <dbReference type="ARBA" id="ARBA00023136"/>
    </source>
</evidence>
<keyword evidence="6 14" id="KW-0067">ATP-binding</keyword>
<feature type="binding site" evidence="14">
    <location>
        <position position="592"/>
    </location>
    <ligand>
        <name>ATP</name>
        <dbReference type="ChEBI" id="CHEBI:30616"/>
    </ligand>
</feature>
<dbReference type="SUPFAM" id="SSF81665">
    <property type="entry name" value="Calcium ATPase, transmembrane domain M"/>
    <property type="match status" value="1"/>
</dbReference>
<dbReference type="Gene3D" id="2.70.150.10">
    <property type="entry name" value="Calcium-transporting ATPase, cytoplasmic transduction domain A"/>
    <property type="match status" value="1"/>
</dbReference>
<keyword evidence="8 16" id="KW-1278">Translocase</keyword>
<reference evidence="19 20" key="1">
    <citation type="submission" date="2024-01" db="EMBL/GenBank/DDBJ databases">
        <title>The genomes of 5 underutilized Papilionoideae crops provide insights into root nodulation and disease resistanc.</title>
        <authorList>
            <person name="Jiang F."/>
        </authorList>
    </citation>
    <scope>NUCLEOTIDE SEQUENCE [LARGE SCALE GENOMIC DNA]</scope>
    <source>
        <strain evidence="19">LVBAO_FW01</strain>
        <tissue evidence="19">Leaves</tissue>
    </source>
</reference>
<feature type="transmembrane region" description="Helical" evidence="16">
    <location>
        <begin position="1005"/>
        <end position="1027"/>
    </location>
</feature>
<dbReference type="SUPFAM" id="SSF56784">
    <property type="entry name" value="HAD-like"/>
    <property type="match status" value="1"/>
</dbReference>
<keyword evidence="4 15" id="KW-0479">Metal-binding</keyword>
<dbReference type="PANTHER" id="PTHR24092:SF70">
    <property type="entry name" value="PHOSPHOLIPID-TRANSPORTING ATPASE"/>
    <property type="match status" value="1"/>
</dbReference>
<feature type="binding site" evidence="14">
    <location>
        <position position="427"/>
    </location>
    <ligand>
        <name>ATP</name>
        <dbReference type="ChEBI" id="CHEBI:30616"/>
    </ligand>
</feature>
<dbReference type="InterPro" id="IPR023214">
    <property type="entry name" value="HAD_sf"/>
</dbReference>
<feature type="transmembrane region" description="Helical" evidence="16">
    <location>
        <begin position="1039"/>
        <end position="1057"/>
    </location>
</feature>
<dbReference type="FunFam" id="3.40.1110.10:FF:000042">
    <property type="entry name" value="Phospholipid-transporting ATPase"/>
    <property type="match status" value="1"/>
</dbReference>
<evidence type="ECO:0000256" key="14">
    <source>
        <dbReference type="PIRSR" id="PIRSR606539-2"/>
    </source>
</evidence>
<feature type="binding site" evidence="14">
    <location>
        <position position="545"/>
    </location>
    <ligand>
        <name>ATP</name>
        <dbReference type="ChEBI" id="CHEBI:30616"/>
    </ligand>
</feature>
<dbReference type="PANTHER" id="PTHR24092">
    <property type="entry name" value="PROBABLE PHOSPHOLIPID-TRANSPORTING ATPASE"/>
    <property type="match status" value="1"/>
</dbReference>
<dbReference type="InterPro" id="IPR032631">
    <property type="entry name" value="P-type_ATPase_N"/>
</dbReference>
<dbReference type="Gene3D" id="3.40.1110.10">
    <property type="entry name" value="Calcium-transporting ATPase, cytoplasmic domain N"/>
    <property type="match status" value="1"/>
</dbReference>
<feature type="binding site" evidence="15">
    <location>
        <position position="429"/>
    </location>
    <ligand>
        <name>Mg(2+)</name>
        <dbReference type="ChEBI" id="CHEBI:18420"/>
    </ligand>
</feature>
<feature type="domain" description="P-type ATPase C-terminal" evidence="18">
    <location>
        <begin position="891"/>
        <end position="1141"/>
    </location>
</feature>
<keyword evidence="7 15" id="KW-0460">Magnesium</keyword>
<dbReference type="NCBIfam" id="TIGR01652">
    <property type="entry name" value="ATPase-Plipid"/>
    <property type="match status" value="1"/>
</dbReference>
<feature type="binding site" evidence="14">
    <location>
        <position position="845"/>
    </location>
    <ligand>
        <name>ATP</name>
        <dbReference type="ChEBI" id="CHEBI:30616"/>
    </ligand>
</feature>
<evidence type="ECO:0000313" key="20">
    <source>
        <dbReference type="Proteomes" id="UP001367508"/>
    </source>
</evidence>
<feature type="domain" description="P-type ATPase N-terminal" evidence="17">
    <location>
        <begin position="41"/>
        <end position="106"/>
    </location>
</feature>
<dbReference type="SFLD" id="SFLDS00003">
    <property type="entry name" value="Haloacid_Dehalogenase"/>
    <property type="match status" value="1"/>
</dbReference>
<dbReference type="InterPro" id="IPR036412">
    <property type="entry name" value="HAD-like_sf"/>
</dbReference>
<dbReference type="InterPro" id="IPR023298">
    <property type="entry name" value="ATPase_P-typ_TM_dom_sf"/>
</dbReference>
<evidence type="ECO:0000256" key="16">
    <source>
        <dbReference type="RuleBase" id="RU362033"/>
    </source>
</evidence>
<feature type="binding site" evidence="14">
    <location>
        <position position="731"/>
    </location>
    <ligand>
        <name>ATP</name>
        <dbReference type="ChEBI" id="CHEBI:30616"/>
    </ligand>
</feature>
<feature type="binding site" evidence="14">
    <location>
        <position position="730"/>
    </location>
    <ligand>
        <name>ATP</name>
        <dbReference type="ChEBI" id="CHEBI:30616"/>
    </ligand>
</feature>
<feature type="binding site" evidence="14">
    <location>
        <position position="429"/>
    </location>
    <ligand>
        <name>ATP</name>
        <dbReference type="ChEBI" id="CHEBI:30616"/>
    </ligand>
</feature>
<dbReference type="AlphaFoldDB" id="A0AAN9L9I3"/>
<feature type="transmembrane region" description="Helical" evidence="16">
    <location>
        <begin position="926"/>
        <end position="946"/>
    </location>
</feature>
<feature type="transmembrane region" description="Helical" evidence="16">
    <location>
        <begin position="303"/>
        <end position="325"/>
    </location>
</feature>
<dbReference type="CDD" id="cd02073">
    <property type="entry name" value="P-type_ATPase_APLT_Dnf-like"/>
    <property type="match status" value="1"/>
</dbReference>
<evidence type="ECO:0000256" key="12">
    <source>
        <dbReference type="ARBA" id="ARBA00054150"/>
    </source>
</evidence>
<evidence type="ECO:0000259" key="18">
    <source>
        <dbReference type="Pfam" id="PF16212"/>
    </source>
</evidence>
<dbReference type="EMBL" id="JAYMYQ010000005">
    <property type="protein sequence ID" value="KAK7330223.1"/>
    <property type="molecule type" value="Genomic_DNA"/>
</dbReference>
<dbReference type="SFLD" id="SFLDF00027">
    <property type="entry name" value="p-type_atpase"/>
    <property type="match status" value="1"/>
</dbReference>
<evidence type="ECO:0000256" key="6">
    <source>
        <dbReference type="ARBA" id="ARBA00022840"/>
    </source>
</evidence>
<keyword evidence="9 16" id="KW-1133">Transmembrane helix</keyword>
<feature type="transmembrane region" description="Helical" evidence="16">
    <location>
        <begin position="958"/>
        <end position="975"/>
    </location>
</feature>
<gene>
    <name evidence="19" type="ORF">VNO77_24411</name>
</gene>
<feature type="active site" description="4-aspartylphosphate intermediate" evidence="13">
    <location>
        <position position="427"/>
    </location>
</feature>
<dbReference type="Pfam" id="PF16212">
    <property type="entry name" value="PhoLip_ATPase_C"/>
    <property type="match status" value="1"/>
</dbReference>
<evidence type="ECO:0000256" key="11">
    <source>
        <dbReference type="ARBA" id="ARBA00034036"/>
    </source>
</evidence>
<dbReference type="FunFam" id="2.70.150.10:FF:000023">
    <property type="entry name" value="Phospholipid-transporting ATPase"/>
    <property type="match status" value="1"/>
</dbReference>
<protein>
    <recommendedName>
        <fullName evidence="16">Phospholipid-transporting ATPase</fullName>
        <ecNumber evidence="16">7.6.2.1</ecNumber>
    </recommendedName>
</protein>
<keyword evidence="10 16" id="KW-0472">Membrane</keyword>
<dbReference type="NCBIfam" id="TIGR01494">
    <property type="entry name" value="ATPase_P-type"/>
    <property type="match status" value="2"/>
</dbReference>
<evidence type="ECO:0000256" key="5">
    <source>
        <dbReference type="ARBA" id="ARBA00022741"/>
    </source>
</evidence>
<comment type="caution">
    <text evidence="19">The sequence shown here is derived from an EMBL/GenBank/DDBJ whole genome shotgun (WGS) entry which is preliminary data.</text>
</comment>
<dbReference type="Pfam" id="PF16209">
    <property type="entry name" value="PhoLip_ATPase_N"/>
    <property type="match status" value="1"/>
</dbReference>
<evidence type="ECO:0000313" key="19">
    <source>
        <dbReference type="EMBL" id="KAK7330223.1"/>
    </source>
</evidence>